<sequence length="114" mass="13341">MLKKFNDFIKEGLGDDPYIRKDIDLSEWKDWDIFYYSGNDRYDNNLPVKLFKDDKSARENLNQYNPDSKGYISKVIVKGDLEELNDNEVILNSGEIKVISTTSAIIKFGKYFKK</sequence>
<evidence type="ECO:0000313" key="1">
    <source>
        <dbReference type="EMBL" id="CAG7581276.1"/>
    </source>
</evidence>
<dbReference type="EMBL" id="OU342829">
    <property type="protein sequence ID" value="CAG7581276.1"/>
    <property type="molecule type" value="Genomic_DNA"/>
</dbReference>
<accession>A0A8D9FRD0</accession>
<reference evidence="1" key="1">
    <citation type="submission" date="2021-06" db="EMBL/GenBank/DDBJ databases">
        <authorList>
            <person name="Gannon L."/>
            <person name="Redgwell R T."/>
            <person name="Michniewski S."/>
            <person name="Harrison D C."/>
            <person name="Millard A."/>
        </authorList>
    </citation>
    <scope>NUCLEOTIDE SEQUENCE</scope>
</reference>
<protein>
    <submittedName>
        <fullName evidence="1">Uncharacterized protein</fullName>
    </submittedName>
</protein>
<proteinExistence type="predicted"/>
<name>A0A8D9FRD0_9VIRU</name>
<organism evidence="1">
    <name type="scientific">uncultured marine phage</name>
    <dbReference type="NCBI Taxonomy" id="707152"/>
    <lineage>
        <taxon>Viruses</taxon>
        <taxon>environmental samples</taxon>
    </lineage>
</organism>
<gene>
    <name evidence="1" type="ORF">SLAVMIC_00762</name>
</gene>